<dbReference type="InterPro" id="IPR011598">
    <property type="entry name" value="bHLH_dom"/>
</dbReference>
<evidence type="ECO:0000313" key="8">
    <source>
        <dbReference type="Proteomes" id="UP000694844"/>
    </source>
</evidence>
<protein>
    <submittedName>
        <fullName evidence="9">Uncharacterized protein LOC111133867 isoform X1</fullName>
    </submittedName>
</protein>
<dbReference type="SUPFAM" id="SSF158457">
    <property type="entry name" value="Orange domain-like"/>
    <property type="match status" value="1"/>
</dbReference>
<dbReference type="Gene3D" id="6.10.250.980">
    <property type="match status" value="1"/>
</dbReference>
<reference evidence="9" key="1">
    <citation type="submission" date="2025-08" db="UniProtKB">
        <authorList>
            <consortium name="RefSeq"/>
        </authorList>
    </citation>
    <scope>IDENTIFICATION</scope>
    <source>
        <tissue evidence="9">Whole sample</tissue>
    </source>
</reference>
<dbReference type="SUPFAM" id="SSF47459">
    <property type="entry name" value="HLH, helix-loop-helix DNA-binding domain"/>
    <property type="match status" value="1"/>
</dbReference>
<dbReference type="Pfam" id="PF00010">
    <property type="entry name" value="HLH"/>
    <property type="match status" value="1"/>
</dbReference>
<dbReference type="Proteomes" id="UP000694844">
    <property type="component" value="Chromosome 5"/>
</dbReference>
<dbReference type="GO" id="GO:0006355">
    <property type="term" value="P:regulation of DNA-templated transcription"/>
    <property type="evidence" value="ECO:0007669"/>
    <property type="project" value="InterPro"/>
</dbReference>
<dbReference type="SMART" id="SM00511">
    <property type="entry name" value="ORANGE"/>
    <property type="match status" value="1"/>
</dbReference>
<gene>
    <name evidence="9" type="primary">LOC111133867</name>
</gene>
<proteinExistence type="predicted"/>
<accession>A0A8B8EFB0</accession>
<evidence type="ECO:0000259" key="7">
    <source>
        <dbReference type="PROSITE" id="PS51054"/>
    </source>
</evidence>
<dbReference type="GeneID" id="111133867"/>
<evidence type="ECO:0000256" key="3">
    <source>
        <dbReference type="ARBA" id="ARBA00023163"/>
    </source>
</evidence>
<dbReference type="GO" id="GO:0046983">
    <property type="term" value="F:protein dimerization activity"/>
    <property type="evidence" value="ECO:0007669"/>
    <property type="project" value="InterPro"/>
</dbReference>
<evidence type="ECO:0000313" key="9">
    <source>
        <dbReference type="RefSeq" id="XP_022338281.1"/>
    </source>
</evidence>
<dbReference type="PROSITE" id="PS51054">
    <property type="entry name" value="ORANGE"/>
    <property type="match status" value="1"/>
</dbReference>
<keyword evidence="3" id="KW-0804">Transcription</keyword>
<evidence type="ECO:0000256" key="4">
    <source>
        <dbReference type="ARBA" id="ARBA00023242"/>
    </source>
</evidence>
<evidence type="ECO:0000256" key="2">
    <source>
        <dbReference type="ARBA" id="ARBA00023015"/>
    </source>
</evidence>
<dbReference type="KEGG" id="cvn:111133867"/>
<evidence type="ECO:0000256" key="5">
    <source>
        <dbReference type="SAM" id="MobiDB-lite"/>
    </source>
</evidence>
<feature type="region of interest" description="Disordered" evidence="5">
    <location>
        <begin position="1"/>
        <end position="26"/>
    </location>
</feature>
<feature type="compositionally biased region" description="Basic residues" evidence="5">
    <location>
        <begin position="14"/>
        <end position="26"/>
    </location>
</feature>
<dbReference type="GO" id="GO:0003677">
    <property type="term" value="F:DNA binding"/>
    <property type="evidence" value="ECO:0007669"/>
    <property type="project" value="InterPro"/>
</dbReference>
<organism evidence="8 9">
    <name type="scientific">Crassostrea virginica</name>
    <name type="common">Eastern oyster</name>
    <dbReference type="NCBI Taxonomy" id="6565"/>
    <lineage>
        <taxon>Eukaryota</taxon>
        <taxon>Metazoa</taxon>
        <taxon>Spiralia</taxon>
        <taxon>Lophotrochozoa</taxon>
        <taxon>Mollusca</taxon>
        <taxon>Bivalvia</taxon>
        <taxon>Autobranchia</taxon>
        <taxon>Pteriomorphia</taxon>
        <taxon>Ostreida</taxon>
        <taxon>Ostreoidea</taxon>
        <taxon>Ostreidae</taxon>
        <taxon>Crassostrea</taxon>
    </lineage>
</organism>
<comment type="subcellular location">
    <subcellularLocation>
        <location evidence="1">Nucleus</location>
    </subcellularLocation>
</comment>
<dbReference type="PROSITE" id="PS50888">
    <property type="entry name" value="BHLH"/>
    <property type="match status" value="1"/>
</dbReference>
<dbReference type="InterPro" id="IPR036638">
    <property type="entry name" value="HLH_DNA-bd_sf"/>
</dbReference>
<evidence type="ECO:0000259" key="6">
    <source>
        <dbReference type="PROSITE" id="PS50888"/>
    </source>
</evidence>
<evidence type="ECO:0000256" key="1">
    <source>
        <dbReference type="ARBA" id="ARBA00004123"/>
    </source>
</evidence>
<dbReference type="GO" id="GO:0005634">
    <property type="term" value="C:nucleus"/>
    <property type="evidence" value="ECO:0007669"/>
    <property type="project" value="UniProtKB-SubCell"/>
</dbReference>
<dbReference type="RefSeq" id="XP_022338281.1">
    <property type="nucleotide sequence ID" value="XM_022482573.1"/>
</dbReference>
<feature type="region of interest" description="Disordered" evidence="5">
    <location>
        <begin position="288"/>
        <end position="308"/>
    </location>
</feature>
<feature type="domain" description="BHLH" evidence="6">
    <location>
        <begin position="15"/>
        <end position="74"/>
    </location>
</feature>
<dbReference type="Gene3D" id="4.10.280.10">
    <property type="entry name" value="Helix-loop-helix DNA-binding domain"/>
    <property type="match status" value="1"/>
</dbReference>
<dbReference type="InterPro" id="IPR003650">
    <property type="entry name" value="Orange_dom"/>
</dbReference>
<feature type="domain" description="Orange" evidence="7">
    <location>
        <begin position="93"/>
        <end position="126"/>
    </location>
</feature>
<dbReference type="CDD" id="cd19741">
    <property type="entry name" value="bHLH-O_ESMB_like"/>
    <property type="match status" value="1"/>
</dbReference>
<keyword evidence="8" id="KW-1185">Reference proteome</keyword>
<dbReference type="InterPro" id="IPR050370">
    <property type="entry name" value="HES_HEY"/>
</dbReference>
<dbReference type="PANTHER" id="PTHR10985">
    <property type="entry name" value="BASIC HELIX-LOOP-HELIX TRANSCRIPTION FACTOR, HES-RELATED"/>
    <property type="match status" value="1"/>
</dbReference>
<sequence length="363" mass="40722">MENMCPGKMSTTKTNRKSSKQIMERKRRGRMTTCLAELKSLLTEVIKTEALGTKQSKIEQADILDMTVRYLRGVKLNKSCVENNSLTPRISKYQLGYSECASEVSEYLAKVDEVGTDLRSRLLNHLTDINMSSHKDTESIDYDGLVSSRNSSPIQMIEGPHVDALLNHDRNHTGTTLYTPPGNRVTCKTNEANKKMVEETSCTVVNNMEHNDVISGLVTSGDVAYLIPATSLFQFGNVPYPSSNVVIRVLQPMNITNSTGTYVSPDLGTKNSPNIAIEKESKTIERVLPTDQSFHSPSPTPMDDVTKEDVVSDDSRPFRYLSLPLQLPSSCNQLSQNDVIKDCNYLHNKRDTSKHQNQMWRPW</sequence>
<dbReference type="Pfam" id="PF07527">
    <property type="entry name" value="Hairy_orange"/>
    <property type="match status" value="1"/>
</dbReference>
<dbReference type="AlphaFoldDB" id="A0A8B8EFB0"/>
<dbReference type="OrthoDB" id="6085656at2759"/>
<dbReference type="SMART" id="SM00353">
    <property type="entry name" value="HLH"/>
    <property type="match status" value="1"/>
</dbReference>
<keyword evidence="4" id="KW-0539">Nucleus</keyword>
<keyword evidence="2" id="KW-0805">Transcription regulation</keyword>
<name>A0A8B8EFB0_CRAVI</name>